<reference evidence="7 8" key="1">
    <citation type="submission" date="2019-11" db="EMBL/GenBank/DDBJ databases">
        <title>Genome of Strain BIT-d1.</title>
        <authorList>
            <person name="Yang Y."/>
        </authorList>
    </citation>
    <scope>NUCLEOTIDE SEQUENCE [LARGE SCALE GENOMIC DNA]</scope>
    <source>
        <strain evidence="7 8">BIT-d1</strain>
    </source>
</reference>
<protein>
    <submittedName>
        <fullName evidence="7">TolC family protein</fullName>
    </submittedName>
</protein>
<keyword evidence="2" id="KW-1134">Transmembrane beta strand</keyword>
<dbReference type="GO" id="GO:0015562">
    <property type="term" value="F:efflux transmembrane transporter activity"/>
    <property type="evidence" value="ECO:0007669"/>
    <property type="project" value="InterPro"/>
</dbReference>
<dbReference type="InterPro" id="IPR051906">
    <property type="entry name" value="TolC-like"/>
</dbReference>
<dbReference type="PANTHER" id="PTHR30026">
    <property type="entry name" value="OUTER MEMBRANE PROTEIN TOLC"/>
    <property type="match status" value="1"/>
</dbReference>
<comment type="subcellular location">
    <subcellularLocation>
        <location evidence="1">Cell outer membrane</location>
    </subcellularLocation>
</comment>
<keyword evidence="8" id="KW-1185">Reference proteome</keyword>
<dbReference type="GO" id="GO:0015288">
    <property type="term" value="F:porin activity"/>
    <property type="evidence" value="ECO:0007669"/>
    <property type="project" value="TreeGrafter"/>
</dbReference>
<evidence type="ECO:0000256" key="6">
    <source>
        <dbReference type="SAM" id="Coils"/>
    </source>
</evidence>
<keyword evidence="5" id="KW-0998">Cell outer membrane</keyword>
<dbReference type="SUPFAM" id="SSF56954">
    <property type="entry name" value="Outer membrane efflux proteins (OEP)"/>
    <property type="match status" value="1"/>
</dbReference>
<dbReference type="Gene3D" id="1.20.1600.10">
    <property type="entry name" value="Outer membrane efflux proteins (OEP)"/>
    <property type="match status" value="1"/>
</dbReference>
<evidence type="ECO:0000256" key="2">
    <source>
        <dbReference type="ARBA" id="ARBA00022452"/>
    </source>
</evidence>
<gene>
    <name evidence="7" type="ORF">GJV76_11100</name>
</gene>
<evidence type="ECO:0000313" key="7">
    <source>
        <dbReference type="EMBL" id="MTG98667.1"/>
    </source>
</evidence>
<evidence type="ECO:0000256" key="4">
    <source>
        <dbReference type="ARBA" id="ARBA00023136"/>
    </source>
</evidence>
<name>A0A6I3LLU6_9FLAO</name>
<organism evidence="7 8">
    <name type="scientific">Myroides albus</name>
    <dbReference type="NCBI Taxonomy" id="2562892"/>
    <lineage>
        <taxon>Bacteria</taxon>
        <taxon>Pseudomonadati</taxon>
        <taxon>Bacteroidota</taxon>
        <taxon>Flavobacteriia</taxon>
        <taxon>Flavobacteriales</taxon>
        <taxon>Flavobacteriaceae</taxon>
        <taxon>Myroides</taxon>
    </lineage>
</organism>
<keyword evidence="6" id="KW-0175">Coiled coil</keyword>
<keyword evidence="3" id="KW-0812">Transmembrane</keyword>
<dbReference type="AlphaFoldDB" id="A0A6I3LLU6"/>
<evidence type="ECO:0000256" key="5">
    <source>
        <dbReference type="ARBA" id="ARBA00023237"/>
    </source>
</evidence>
<dbReference type="OrthoDB" id="9811587at2"/>
<keyword evidence="4" id="KW-0472">Membrane</keyword>
<feature type="coiled-coil region" evidence="6">
    <location>
        <begin position="334"/>
        <end position="370"/>
    </location>
</feature>
<evidence type="ECO:0000256" key="3">
    <source>
        <dbReference type="ARBA" id="ARBA00022692"/>
    </source>
</evidence>
<evidence type="ECO:0000313" key="8">
    <source>
        <dbReference type="Proteomes" id="UP000438760"/>
    </source>
</evidence>
<proteinExistence type="predicted"/>
<sequence length="431" mass="49567">MSKNWCLVLTILFSVVGVAQEKWTLEYCVEKGKENSLKLMVAALETQVVERQKQSVVSYYLPNIGVNGNQGYNFGSAIDPTTNSRVSSNMASTQLSLDANVELFNWSNIVKYQQESLALNMSELSEQEVLFHYQSSLLLRFYEIVGLQEYLKIQVEQLKNSETNYKRVLKEVDAGAKPNSDLYDIEYIYNSEQIAIERTQNNLYNQKLQFLHFLNMSDSQVELFELVNNTESIGLFTDYLFNPRLEKQRLNSLFLQKEKQLISSQSLPKLSVSYQYGSFYSKPFNTALDAQVNAFSKQLGDNKSHYVGIRLSIPVFTGGVVIRQVRTKNTEIALNDLKIKEIELELNNENTQLEHEIQQLKTLEKNLIKSIEMSEKSFTTTQVKYENGKVDIFSFNSAKNQLLTSQYALVKNNLDRQFLEKRLALNNSNKL</sequence>
<dbReference type="Proteomes" id="UP000438760">
    <property type="component" value="Unassembled WGS sequence"/>
</dbReference>
<comment type="caution">
    <text evidence="7">The sequence shown here is derived from an EMBL/GenBank/DDBJ whole genome shotgun (WGS) entry which is preliminary data.</text>
</comment>
<accession>A0A6I3LLU6</accession>
<dbReference type="GO" id="GO:1990281">
    <property type="term" value="C:efflux pump complex"/>
    <property type="evidence" value="ECO:0007669"/>
    <property type="project" value="TreeGrafter"/>
</dbReference>
<evidence type="ECO:0000256" key="1">
    <source>
        <dbReference type="ARBA" id="ARBA00004442"/>
    </source>
</evidence>
<dbReference type="GO" id="GO:0009279">
    <property type="term" value="C:cell outer membrane"/>
    <property type="evidence" value="ECO:0007669"/>
    <property type="project" value="UniProtKB-SubCell"/>
</dbReference>
<dbReference type="PANTHER" id="PTHR30026:SF20">
    <property type="entry name" value="OUTER MEMBRANE PROTEIN TOLC"/>
    <property type="match status" value="1"/>
</dbReference>
<dbReference type="RefSeq" id="WP_155092687.1">
    <property type="nucleotide sequence ID" value="NZ_WMJX01000025.1"/>
</dbReference>
<dbReference type="EMBL" id="WMJX01000025">
    <property type="protein sequence ID" value="MTG98667.1"/>
    <property type="molecule type" value="Genomic_DNA"/>
</dbReference>